<dbReference type="EMBL" id="CM020620">
    <property type="protein sequence ID" value="KAK1867648.1"/>
    <property type="molecule type" value="Genomic_DNA"/>
</dbReference>
<gene>
    <name evidence="1" type="ORF">I4F81_010153</name>
</gene>
<proteinExistence type="predicted"/>
<keyword evidence="2" id="KW-1185">Reference proteome</keyword>
<dbReference type="Proteomes" id="UP000798662">
    <property type="component" value="Chromosome 3"/>
</dbReference>
<comment type="caution">
    <text evidence="1">The sequence shown here is derived from an EMBL/GenBank/DDBJ whole genome shotgun (WGS) entry which is preliminary data.</text>
</comment>
<protein>
    <submittedName>
        <fullName evidence="1">Uncharacterized protein</fullName>
    </submittedName>
</protein>
<sequence length="273" mass="28772">MARGMDKRAVSRLVAAAFKLYKQSTTLRVQSTGLAPDEVETKVDAQLTKQAGYWRATLEETKTMIDYVHEALPLVGGVVRSVDSFEGSPPDDVSPPEVDLVGGGSGAEGSEEADGSSDGEDTQPADRNAPLPPVPGASGRSLRAAKADAAAGGLFPEAAELIKTITRSTADSGRRFDAKQQTKRMSEQTKRIDALSRLVDNHPDNPVFIELLWKVIDGEANEGAGRARGGSAERGYGGSGHSAHAHQAYFFADFWTGKGVTTLCPVAVSVSSG</sequence>
<organism evidence="1 2">
    <name type="scientific">Pyropia yezoensis</name>
    <name type="common">Susabi-nori</name>
    <name type="synonym">Porphyra yezoensis</name>
    <dbReference type="NCBI Taxonomy" id="2788"/>
    <lineage>
        <taxon>Eukaryota</taxon>
        <taxon>Rhodophyta</taxon>
        <taxon>Bangiophyceae</taxon>
        <taxon>Bangiales</taxon>
        <taxon>Bangiaceae</taxon>
        <taxon>Pyropia</taxon>
    </lineage>
</organism>
<name>A0ACC3CCV8_PYRYE</name>
<evidence type="ECO:0000313" key="1">
    <source>
        <dbReference type="EMBL" id="KAK1867648.1"/>
    </source>
</evidence>
<reference evidence="1" key="1">
    <citation type="submission" date="2019-11" db="EMBL/GenBank/DDBJ databases">
        <title>Nori genome reveals adaptations in red seaweeds to the harsh intertidal environment.</title>
        <authorList>
            <person name="Wang D."/>
            <person name="Mao Y."/>
        </authorList>
    </citation>
    <scope>NUCLEOTIDE SEQUENCE</scope>
    <source>
        <tissue evidence="1">Gametophyte</tissue>
    </source>
</reference>
<evidence type="ECO:0000313" key="2">
    <source>
        <dbReference type="Proteomes" id="UP000798662"/>
    </source>
</evidence>
<accession>A0ACC3CCV8</accession>